<dbReference type="EMBL" id="BLXT01001319">
    <property type="protein sequence ID" value="GFN84453.1"/>
    <property type="molecule type" value="Genomic_DNA"/>
</dbReference>
<evidence type="ECO:0000313" key="2">
    <source>
        <dbReference type="Proteomes" id="UP000735302"/>
    </source>
</evidence>
<protein>
    <submittedName>
        <fullName evidence="1">Uncharacterized protein</fullName>
    </submittedName>
</protein>
<proteinExistence type="predicted"/>
<organism evidence="1 2">
    <name type="scientific">Plakobranchus ocellatus</name>
    <dbReference type="NCBI Taxonomy" id="259542"/>
    <lineage>
        <taxon>Eukaryota</taxon>
        <taxon>Metazoa</taxon>
        <taxon>Spiralia</taxon>
        <taxon>Lophotrochozoa</taxon>
        <taxon>Mollusca</taxon>
        <taxon>Gastropoda</taxon>
        <taxon>Heterobranchia</taxon>
        <taxon>Euthyneura</taxon>
        <taxon>Panpulmonata</taxon>
        <taxon>Sacoglossa</taxon>
        <taxon>Placobranchoidea</taxon>
        <taxon>Plakobranchidae</taxon>
        <taxon>Plakobranchus</taxon>
    </lineage>
</organism>
<gene>
    <name evidence="1" type="ORF">PoB_001095900</name>
</gene>
<dbReference type="AlphaFoldDB" id="A0AAV3YQU3"/>
<keyword evidence="2" id="KW-1185">Reference proteome</keyword>
<reference evidence="1 2" key="1">
    <citation type="journal article" date="2021" name="Elife">
        <title>Chloroplast acquisition without the gene transfer in kleptoplastic sea slugs, Plakobranchus ocellatus.</title>
        <authorList>
            <person name="Maeda T."/>
            <person name="Takahashi S."/>
            <person name="Yoshida T."/>
            <person name="Shimamura S."/>
            <person name="Takaki Y."/>
            <person name="Nagai Y."/>
            <person name="Toyoda A."/>
            <person name="Suzuki Y."/>
            <person name="Arimoto A."/>
            <person name="Ishii H."/>
            <person name="Satoh N."/>
            <person name="Nishiyama T."/>
            <person name="Hasebe M."/>
            <person name="Maruyama T."/>
            <person name="Minagawa J."/>
            <person name="Obokata J."/>
            <person name="Shigenobu S."/>
        </authorList>
    </citation>
    <scope>NUCLEOTIDE SEQUENCE [LARGE SCALE GENOMIC DNA]</scope>
</reference>
<dbReference type="Proteomes" id="UP000735302">
    <property type="component" value="Unassembled WGS sequence"/>
</dbReference>
<comment type="caution">
    <text evidence="1">The sequence shown here is derived from an EMBL/GenBank/DDBJ whole genome shotgun (WGS) entry which is preliminary data.</text>
</comment>
<evidence type="ECO:0000313" key="1">
    <source>
        <dbReference type="EMBL" id="GFN84453.1"/>
    </source>
</evidence>
<sequence length="105" mass="12110">MLVAQWLARIPLSKFAGTILRRFKFELTNDNLTGGRPNTTKYYPEEILTDLDHLEVIGHEARIAKIQNDLFRSPGSNPFSLMLIIPLTCELEEKKKSREKNNSHE</sequence>
<accession>A0AAV3YQU3</accession>
<name>A0AAV3YQU3_9GAST</name>